<comment type="similarity">
    <text evidence="6">Belongs to the ribose 1,5-bisphosphokinase family.</text>
</comment>
<keyword evidence="10" id="KW-1185">Reference proteome</keyword>
<evidence type="ECO:0000256" key="4">
    <source>
        <dbReference type="ARBA" id="ARBA00022741"/>
    </source>
</evidence>
<evidence type="ECO:0000256" key="5">
    <source>
        <dbReference type="ARBA" id="ARBA00022840"/>
    </source>
</evidence>
<dbReference type="GO" id="GO:0005829">
    <property type="term" value="C:cytosol"/>
    <property type="evidence" value="ECO:0007669"/>
    <property type="project" value="TreeGrafter"/>
</dbReference>
<sequence length="182" mass="19588">MSTGALIGVVGPSGVGKDSVMEALARAEPSMGLVRRVITRPADAGGEDFEGVSEEEFARRREQGEFVLHWPAHGLHYGVPATVRGRLARGETCLVNLSRAVLAEAERLFERFVTLHLTAPAEVLAERLAARGREDKAEIARRLSRQGFALPEGLGRVIEVANDGPLERTVATVLSELQAGKV</sequence>
<dbReference type="STRING" id="540747.SAMN04488031_111127"/>
<comment type="catalytic activity">
    <reaction evidence="1 6">
        <text>alpha-D-ribose 1,5-bisphosphate + ATP = 5-phospho-alpha-D-ribose 1-diphosphate + ADP</text>
        <dbReference type="Rhea" id="RHEA:20109"/>
        <dbReference type="ChEBI" id="CHEBI:30616"/>
        <dbReference type="ChEBI" id="CHEBI:58017"/>
        <dbReference type="ChEBI" id="CHEBI:68688"/>
        <dbReference type="ChEBI" id="CHEBI:456216"/>
        <dbReference type="EC" id="2.7.4.23"/>
    </reaction>
</comment>
<evidence type="ECO:0000313" key="11">
    <source>
        <dbReference type="Proteomes" id="UP000325785"/>
    </source>
</evidence>
<dbReference type="Pfam" id="PF13238">
    <property type="entry name" value="AAA_18"/>
    <property type="match status" value="1"/>
</dbReference>
<evidence type="ECO:0000256" key="1">
    <source>
        <dbReference type="ARBA" id="ARBA00000373"/>
    </source>
</evidence>
<keyword evidence="3 6" id="KW-0808">Transferase</keyword>
<feature type="domain" description="Guanylate kinase-like" evidence="7">
    <location>
        <begin position="4"/>
        <end position="178"/>
    </location>
</feature>
<proteinExistence type="inferred from homology"/>
<evidence type="ECO:0000256" key="2">
    <source>
        <dbReference type="ARBA" id="ARBA00005069"/>
    </source>
</evidence>
<evidence type="ECO:0000313" key="8">
    <source>
        <dbReference type="EMBL" id="KRS15129.1"/>
    </source>
</evidence>
<dbReference type="RefSeq" id="WP_057820862.1">
    <property type="nucleotide sequence ID" value="NZ_CP031598.1"/>
</dbReference>
<evidence type="ECO:0000313" key="10">
    <source>
        <dbReference type="Proteomes" id="UP000051401"/>
    </source>
</evidence>
<evidence type="ECO:0000259" key="7">
    <source>
        <dbReference type="PROSITE" id="PS50052"/>
    </source>
</evidence>
<reference evidence="8 10" key="1">
    <citation type="submission" date="2015-04" db="EMBL/GenBank/DDBJ databases">
        <title>The draft genome sequence of Roseovarius indicus B108T.</title>
        <authorList>
            <person name="Li G."/>
            <person name="Lai Q."/>
            <person name="Shao Z."/>
            <person name="Yan P."/>
        </authorList>
    </citation>
    <scope>NUCLEOTIDE SEQUENCE [LARGE SCALE GENOMIC DNA]</scope>
    <source>
        <strain evidence="8 10">B108</strain>
    </source>
</reference>
<evidence type="ECO:0000313" key="9">
    <source>
        <dbReference type="EMBL" id="QEW24776.1"/>
    </source>
</evidence>
<dbReference type="NCBIfam" id="TIGR02322">
    <property type="entry name" value="phosphon_PhnN"/>
    <property type="match status" value="1"/>
</dbReference>
<dbReference type="Proteomes" id="UP000325785">
    <property type="component" value="Chromosome"/>
</dbReference>
<dbReference type="InterPro" id="IPR008144">
    <property type="entry name" value="Guanylate_kin-like_dom"/>
</dbReference>
<evidence type="ECO:0000256" key="3">
    <source>
        <dbReference type="ARBA" id="ARBA00022679"/>
    </source>
</evidence>
<name>A0A0T5P1U5_9RHOB</name>
<dbReference type="InterPro" id="IPR012699">
    <property type="entry name" value="PhnN"/>
</dbReference>
<dbReference type="PATRIC" id="fig|540747.5.peg.3423"/>
<dbReference type="Gene3D" id="3.40.50.300">
    <property type="entry name" value="P-loop containing nucleotide triphosphate hydrolases"/>
    <property type="match status" value="1"/>
</dbReference>
<dbReference type="GO" id="GO:0019634">
    <property type="term" value="P:organic phosphonate metabolic process"/>
    <property type="evidence" value="ECO:0007669"/>
    <property type="project" value="UniProtKB-UniRule"/>
</dbReference>
<dbReference type="EMBL" id="LAXI01000027">
    <property type="protein sequence ID" value="KRS15129.1"/>
    <property type="molecule type" value="Genomic_DNA"/>
</dbReference>
<dbReference type="GO" id="GO:0006015">
    <property type="term" value="P:5-phosphoribose 1-diphosphate biosynthetic process"/>
    <property type="evidence" value="ECO:0007669"/>
    <property type="project" value="UniProtKB-UniRule"/>
</dbReference>
<dbReference type="HAMAP" id="MF_00836">
    <property type="entry name" value="PhnN"/>
    <property type="match status" value="1"/>
</dbReference>
<keyword evidence="5 6" id="KW-0067">ATP-binding</keyword>
<feature type="binding site" evidence="6">
    <location>
        <begin position="11"/>
        <end position="18"/>
    </location>
    <ligand>
        <name>ATP</name>
        <dbReference type="ChEBI" id="CHEBI:30616"/>
    </ligand>
</feature>
<dbReference type="OrthoDB" id="341217at2"/>
<dbReference type="PANTHER" id="PTHR23117:SF8">
    <property type="entry name" value="RIBOSE 1,5-BISPHOSPHATE PHOSPHOKINASE PHNN"/>
    <property type="match status" value="1"/>
</dbReference>
<reference evidence="9 11" key="2">
    <citation type="submission" date="2018-08" db="EMBL/GenBank/DDBJ databases">
        <title>Genetic Globetrotter - A new plasmid hitch-hiking vast phylogenetic and geographic distances.</title>
        <authorList>
            <person name="Vollmers J."/>
            <person name="Petersen J."/>
        </authorList>
    </citation>
    <scope>NUCLEOTIDE SEQUENCE [LARGE SCALE GENOMIC DNA]</scope>
    <source>
        <strain evidence="9 11">DSM 26383</strain>
    </source>
</reference>
<keyword evidence="8" id="KW-0418">Kinase</keyword>
<dbReference type="EMBL" id="CP031598">
    <property type="protein sequence ID" value="QEW24776.1"/>
    <property type="molecule type" value="Genomic_DNA"/>
</dbReference>
<protein>
    <recommendedName>
        <fullName evidence="6">Ribose 1,5-bisphosphate phosphokinase PhnN</fullName>
        <ecNumber evidence="6">2.7.4.23</ecNumber>
    </recommendedName>
    <alternativeName>
        <fullName evidence="6">Ribose 1,5-bisphosphokinase</fullName>
    </alternativeName>
</protein>
<organism evidence="8 10">
    <name type="scientific">Roseovarius indicus</name>
    <dbReference type="NCBI Taxonomy" id="540747"/>
    <lineage>
        <taxon>Bacteria</taxon>
        <taxon>Pseudomonadati</taxon>
        <taxon>Pseudomonadota</taxon>
        <taxon>Alphaproteobacteria</taxon>
        <taxon>Rhodobacterales</taxon>
        <taxon>Roseobacteraceae</taxon>
        <taxon>Roseovarius</taxon>
    </lineage>
</organism>
<dbReference type="UniPathway" id="UPA00087">
    <property type="reaction ID" value="UER00175"/>
</dbReference>
<comment type="function">
    <text evidence="6">Catalyzes the phosphorylation of ribose 1,5-bisphosphate to 5-phospho-D-ribosyl alpha-1-diphosphate (PRPP).</text>
</comment>
<dbReference type="InterPro" id="IPR008145">
    <property type="entry name" value="GK/Ca_channel_bsu"/>
</dbReference>
<dbReference type="PANTHER" id="PTHR23117">
    <property type="entry name" value="GUANYLATE KINASE-RELATED"/>
    <property type="match status" value="1"/>
</dbReference>
<dbReference type="GO" id="GO:0005524">
    <property type="term" value="F:ATP binding"/>
    <property type="evidence" value="ECO:0007669"/>
    <property type="project" value="UniProtKB-KW"/>
</dbReference>
<evidence type="ECO:0000256" key="6">
    <source>
        <dbReference type="HAMAP-Rule" id="MF_00836"/>
    </source>
</evidence>
<accession>A0A0T5P1U5</accession>
<gene>
    <name evidence="6 9" type="primary">phnN</name>
    <name evidence="9" type="ORF">RIdsm_00559</name>
    <name evidence="8" type="ORF">XM52_25330</name>
</gene>
<dbReference type="SUPFAM" id="SSF52540">
    <property type="entry name" value="P-loop containing nucleoside triphosphate hydrolases"/>
    <property type="match status" value="1"/>
</dbReference>
<dbReference type="PROSITE" id="PS50052">
    <property type="entry name" value="GUANYLATE_KINASE_2"/>
    <property type="match status" value="1"/>
</dbReference>
<comment type="pathway">
    <text evidence="2 6">Metabolic intermediate biosynthesis; 5-phospho-alpha-D-ribose 1-diphosphate biosynthesis; 5-phospho-alpha-D-ribose 1-diphosphate from D-ribose 5-phosphate (route II): step 3/3.</text>
</comment>
<dbReference type="KEGG" id="rid:RIdsm_00559"/>
<keyword evidence="4 6" id="KW-0547">Nucleotide-binding</keyword>
<dbReference type="Proteomes" id="UP000051401">
    <property type="component" value="Unassembled WGS sequence"/>
</dbReference>
<dbReference type="InterPro" id="IPR027417">
    <property type="entry name" value="P-loop_NTPase"/>
</dbReference>
<dbReference type="GO" id="GO:0033863">
    <property type="term" value="F:ribose 1,5-bisphosphate phosphokinase activity"/>
    <property type="evidence" value="ECO:0007669"/>
    <property type="project" value="UniProtKB-UniRule"/>
</dbReference>
<dbReference type="SMART" id="SM00072">
    <property type="entry name" value="GuKc"/>
    <property type="match status" value="1"/>
</dbReference>
<dbReference type="AlphaFoldDB" id="A0A0T5P1U5"/>
<dbReference type="EC" id="2.7.4.23" evidence="6"/>